<accession>A0AAV7JMU3</accession>
<gene>
    <name evidence="1" type="ORF">LOD99_6211</name>
</gene>
<name>A0AAV7JMU3_9METZ</name>
<evidence type="ECO:0000313" key="1">
    <source>
        <dbReference type="EMBL" id="KAI6650129.1"/>
    </source>
</evidence>
<dbReference type="Proteomes" id="UP001165289">
    <property type="component" value="Unassembled WGS sequence"/>
</dbReference>
<keyword evidence="2" id="KW-1185">Reference proteome</keyword>
<organism evidence="1 2">
    <name type="scientific">Oopsacas minuta</name>
    <dbReference type="NCBI Taxonomy" id="111878"/>
    <lineage>
        <taxon>Eukaryota</taxon>
        <taxon>Metazoa</taxon>
        <taxon>Porifera</taxon>
        <taxon>Hexactinellida</taxon>
        <taxon>Hexasterophora</taxon>
        <taxon>Lyssacinosida</taxon>
        <taxon>Leucopsacidae</taxon>
        <taxon>Oopsacas</taxon>
    </lineage>
</organism>
<dbReference type="EMBL" id="JAKMXF010000314">
    <property type="protein sequence ID" value="KAI6650129.1"/>
    <property type="molecule type" value="Genomic_DNA"/>
</dbReference>
<proteinExistence type="predicted"/>
<reference evidence="1 2" key="1">
    <citation type="journal article" date="2023" name="BMC Biol.">
        <title>The compact genome of the sponge Oopsacas minuta (Hexactinellida) is lacking key metazoan core genes.</title>
        <authorList>
            <person name="Santini S."/>
            <person name="Schenkelaars Q."/>
            <person name="Jourda C."/>
            <person name="Duchesne M."/>
            <person name="Belahbib H."/>
            <person name="Rocher C."/>
            <person name="Selva M."/>
            <person name="Riesgo A."/>
            <person name="Vervoort M."/>
            <person name="Leys S.P."/>
            <person name="Kodjabachian L."/>
            <person name="Le Bivic A."/>
            <person name="Borchiellini C."/>
            <person name="Claverie J.M."/>
            <person name="Renard E."/>
        </authorList>
    </citation>
    <scope>NUCLEOTIDE SEQUENCE [LARGE SCALE GENOMIC DNA]</scope>
    <source>
        <strain evidence="1">SPO-2</strain>
    </source>
</reference>
<dbReference type="AlphaFoldDB" id="A0AAV7JMU3"/>
<comment type="caution">
    <text evidence="1">The sequence shown here is derived from an EMBL/GenBank/DDBJ whole genome shotgun (WGS) entry which is preliminary data.</text>
</comment>
<sequence>MSEKKLDELRLYELEFSYKRRRGDELSLSELQIDSIQSFPELEYLPTIHEFENTEILPQTKSNPEMDLHIFDLSIADGCLHSLLHHEKFGNSQTQIS</sequence>
<evidence type="ECO:0000313" key="2">
    <source>
        <dbReference type="Proteomes" id="UP001165289"/>
    </source>
</evidence>
<protein>
    <submittedName>
        <fullName evidence="1">Uncharacterized protein</fullName>
    </submittedName>
</protein>